<reference evidence="1" key="1">
    <citation type="submission" date="2021-03" db="EMBL/GenBank/DDBJ databases">
        <title>Comparative genomics and phylogenomic investigation of the class Geoglossomycetes provide insights into ecological specialization and systematics.</title>
        <authorList>
            <person name="Melie T."/>
            <person name="Pirro S."/>
            <person name="Miller A.N."/>
            <person name="Quandt A."/>
        </authorList>
    </citation>
    <scope>NUCLEOTIDE SEQUENCE</scope>
    <source>
        <strain evidence="1">CAQ_001_2017</strain>
    </source>
</reference>
<evidence type="ECO:0000313" key="2">
    <source>
        <dbReference type="Proteomes" id="UP000750711"/>
    </source>
</evidence>
<dbReference type="EMBL" id="JAGHQM010004093">
    <property type="protein sequence ID" value="KAH0537625.1"/>
    <property type="molecule type" value="Genomic_DNA"/>
</dbReference>
<keyword evidence="2" id="KW-1185">Reference proteome</keyword>
<organism evidence="1 2">
    <name type="scientific">Trichoglossum hirsutum</name>
    <dbReference type="NCBI Taxonomy" id="265104"/>
    <lineage>
        <taxon>Eukaryota</taxon>
        <taxon>Fungi</taxon>
        <taxon>Dikarya</taxon>
        <taxon>Ascomycota</taxon>
        <taxon>Pezizomycotina</taxon>
        <taxon>Geoglossomycetes</taxon>
        <taxon>Geoglossales</taxon>
        <taxon>Geoglossaceae</taxon>
        <taxon>Trichoglossum</taxon>
    </lineage>
</organism>
<comment type="caution">
    <text evidence="1">The sequence shown here is derived from an EMBL/GenBank/DDBJ whole genome shotgun (WGS) entry which is preliminary data.</text>
</comment>
<sequence length="110" mass="11159">PSKILPLLRKRRLDHQTRISGVGVAERCVGGPFGGLVVGSWVAFKEDAGSATEDYGGGEGGDGGVGGVEGDLAELGFDFADDVGGEDVMDGSGAHSEYEFEGIGGVVESN</sequence>
<accession>A0A9P8I6Y2</accession>
<dbReference type="AlphaFoldDB" id="A0A9P8I6Y2"/>
<evidence type="ECO:0000313" key="1">
    <source>
        <dbReference type="EMBL" id="KAH0537625.1"/>
    </source>
</evidence>
<name>A0A9P8I6Y2_9PEZI</name>
<protein>
    <submittedName>
        <fullName evidence="1">Uncharacterized protein</fullName>
    </submittedName>
</protein>
<dbReference type="Proteomes" id="UP000750711">
    <property type="component" value="Unassembled WGS sequence"/>
</dbReference>
<gene>
    <name evidence="1" type="ORF">GP486_008817</name>
</gene>
<proteinExistence type="predicted"/>
<feature type="non-terminal residue" evidence="1">
    <location>
        <position position="1"/>
    </location>
</feature>